<evidence type="ECO:0000313" key="1">
    <source>
        <dbReference type="EMBL" id="QHS79250.1"/>
    </source>
</evidence>
<dbReference type="EMBL" id="MN740627">
    <property type="protein sequence ID" value="QHS79250.1"/>
    <property type="molecule type" value="Genomic_DNA"/>
</dbReference>
<organism evidence="1">
    <name type="scientific">viral metagenome</name>
    <dbReference type="NCBI Taxonomy" id="1070528"/>
    <lineage>
        <taxon>unclassified sequences</taxon>
        <taxon>metagenomes</taxon>
        <taxon>organismal metagenomes</taxon>
    </lineage>
</organism>
<dbReference type="AlphaFoldDB" id="A0A6C0AIG6"/>
<sequence>MLFILDDLFGVTLWGENLFRRVLHHLSNNNYNCKKKIVIHRINSLLSFHEIQGLNQLKLPNPERLNTSTLAKYEGNYSKKSTLYFNDLNESTQTYLISIGERLKPIFEAQVHEPLEMGDSDFKAMIIRYEGKEAKFGMHYDTEHPNCYRALILYRGEGIVPPFCYVDQELVKVHLQPGDGIFFKGTQTYHGVYPSGDDSTVRYMLGFQYKKKGPRKRSRCVVNCEMKLIWASCTYFYPTSSTTTY</sequence>
<proteinExistence type="predicted"/>
<protein>
    <recommendedName>
        <fullName evidence="2">Fe2OG dioxygenase domain-containing protein</fullName>
    </recommendedName>
</protein>
<accession>A0A6C0AIG6</accession>
<name>A0A6C0AIG6_9ZZZZ</name>
<reference evidence="1" key="1">
    <citation type="journal article" date="2020" name="Nature">
        <title>Giant virus diversity and host interactions through global metagenomics.</title>
        <authorList>
            <person name="Schulz F."/>
            <person name="Roux S."/>
            <person name="Paez-Espino D."/>
            <person name="Jungbluth S."/>
            <person name="Walsh D.A."/>
            <person name="Denef V.J."/>
            <person name="McMahon K.D."/>
            <person name="Konstantinidis K.T."/>
            <person name="Eloe-Fadrosh E.A."/>
            <person name="Kyrpides N.C."/>
            <person name="Woyke T."/>
        </authorList>
    </citation>
    <scope>NUCLEOTIDE SEQUENCE</scope>
    <source>
        <strain evidence="1">GVMAG-S-1035118-87</strain>
    </source>
</reference>
<evidence type="ECO:0008006" key="2">
    <source>
        <dbReference type="Google" id="ProtNLM"/>
    </source>
</evidence>